<protein>
    <submittedName>
        <fullName evidence="1">Uncharacterized protein</fullName>
    </submittedName>
</protein>
<gene>
    <name evidence="1" type="ORF">PM001_LOCUS8024</name>
</gene>
<accession>A0AAV1TPF9</accession>
<dbReference type="Proteomes" id="UP001162060">
    <property type="component" value="Unassembled WGS sequence"/>
</dbReference>
<evidence type="ECO:0000313" key="2">
    <source>
        <dbReference type="Proteomes" id="UP001162060"/>
    </source>
</evidence>
<reference evidence="1" key="1">
    <citation type="submission" date="2024-01" db="EMBL/GenBank/DDBJ databases">
        <authorList>
            <person name="Webb A."/>
        </authorList>
    </citation>
    <scope>NUCLEOTIDE SEQUENCE</scope>
    <source>
        <strain evidence="1">Pm1</strain>
    </source>
</reference>
<dbReference type="EMBL" id="CAKLBY020000066">
    <property type="protein sequence ID" value="CAK7922853.1"/>
    <property type="molecule type" value="Genomic_DNA"/>
</dbReference>
<proteinExistence type="predicted"/>
<sequence>MTFSRRVHGDDYYALAIAIDDVGKKAICPIVRVAGVCHVKRSQARCLLQIQHTDANIYAGPAMKAGGEKRRAGTLPALRVGSRCWKLSSKLRLKVLGFF</sequence>
<comment type="caution">
    <text evidence="1">The sequence shown here is derived from an EMBL/GenBank/DDBJ whole genome shotgun (WGS) entry which is preliminary data.</text>
</comment>
<dbReference type="AlphaFoldDB" id="A0AAV1TPF9"/>
<organism evidence="1 2">
    <name type="scientific">Peronospora matthiolae</name>
    <dbReference type="NCBI Taxonomy" id="2874970"/>
    <lineage>
        <taxon>Eukaryota</taxon>
        <taxon>Sar</taxon>
        <taxon>Stramenopiles</taxon>
        <taxon>Oomycota</taxon>
        <taxon>Peronosporomycetes</taxon>
        <taxon>Peronosporales</taxon>
        <taxon>Peronosporaceae</taxon>
        <taxon>Peronospora</taxon>
    </lineage>
</organism>
<evidence type="ECO:0000313" key="1">
    <source>
        <dbReference type="EMBL" id="CAK7922853.1"/>
    </source>
</evidence>
<name>A0AAV1TPF9_9STRA</name>